<protein>
    <submittedName>
        <fullName evidence="1">Uncharacterized protein</fullName>
    </submittedName>
</protein>
<keyword evidence="2" id="KW-1185">Reference proteome</keyword>
<evidence type="ECO:0000313" key="2">
    <source>
        <dbReference type="Proteomes" id="UP001279660"/>
    </source>
</evidence>
<name>A0ABU4PGY3_9SPHN</name>
<dbReference type="EMBL" id="JAWXXV010000001">
    <property type="protein sequence ID" value="MDX5983456.1"/>
    <property type="molecule type" value="Genomic_DNA"/>
</dbReference>
<comment type="caution">
    <text evidence="1">The sequence shown here is derived from an EMBL/GenBank/DDBJ whole genome shotgun (WGS) entry which is preliminary data.</text>
</comment>
<reference evidence="1 2" key="1">
    <citation type="submission" date="2023-11" db="EMBL/GenBank/DDBJ databases">
        <title>MicrobeMod: A computational toolkit for identifying prokaryotic methylation and restriction-modification with nanopore sequencing.</title>
        <authorList>
            <person name="Crits-Christoph A."/>
            <person name="Kang S.C."/>
            <person name="Lee H."/>
            <person name="Ostrov N."/>
        </authorList>
    </citation>
    <scope>NUCLEOTIDE SEQUENCE [LARGE SCALE GENOMIC DNA]</scope>
    <source>
        <strain evidence="1 2">ATCC 14820</strain>
    </source>
</reference>
<organism evidence="1 2">
    <name type="scientific">Sphingomonas echinoides</name>
    <dbReference type="NCBI Taxonomy" id="59803"/>
    <lineage>
        <taxon>Bacteria</taxon>
        <taxon>Pseudomonadati</taxon>
        <taxon>Pseudomonadota</taxon>
        <taxon>Alphaproteobacteria</taxon>
        <taxon>Sphingomonadales</taxon>
        <taxon>Sphingomonadaceae</taxon>
        <taxon>Sphingomonas</taxon>
    </lineage>
</organism>
<sequence length="357" mass="37753">METIMPSQYTIYLVNQSSSTQTFWCFLTRPAEIASDPNVFANSSASIAIDSNDPSTNYFVIPVQYSVGAGASNNAVGLDVQVTSTISQNSELAQVWNADYANAPPKKGPKLNLASTSTGPNSIKLVTNSFNQEDNEALGWYSNQSFGIQTASGFMGMTWSPSPNQSRTLTPKLSFYISVGSFGSSTLADWTQVSNDSAQVSVPGSFSGGACTVTLLNNGKWKIAPGKPAQFALLENLAFLKSDEHSQLMAMAYLEDATIQQDTVTQVHWDTASVAKLSAEEEAEGYVANTFLTGTITVATALTAGFAYFVVSGVQFSITSVNGATTVNFSYSGAQSAATIQNLLVAGAQAIFGGNRP</sequence>
<dbReference type="RefSeq" id="WP_010405087.1">
    <property type="nucleotide sequence ID" value="NZ_JAWXXV010000001.1"/>
</dbReference>
<evidence type="ECO:0000313" key="1">
    <source>
        <dbReference type="EMBL" id="MDX5983456.1"/>
    </source>
</evidence>
<proteinExistence type="predicted"/>
<gene>
    <name evidence="1" type="ORF">SIL82_04225</name>
</gene>
<dbReference type="Proteomes" id="UP001279660">
    <property type="component" value="Unassembled WGS sequence"/>
</dbReference>
<accession>A0ABU4PGY3</accession>